<feature type="compositionally biased region" description="Basic and acidic residues" evidence="2">
    <location>
        <begin position="683"/>
        <end position="708"/>
    </location>
</feature>
<feature type="compositionally biased region" description="Polar residues" evidence="2">
    <location>
        <begin position="1"/>
        <end position="10"/>
    </location>
</feature>
<feature type="coiled-coil region" evidence="1">
    <location>
        <begin position="277"/>
        <end position="392"/>
    </location>
</feature>
<comment type="caution">
    <text evidence="3">The sequence shown here is derived from an EMBL/GenBank/DDBJ whole genome shotgun (WGS) entry which is preliminary data.</text>
</comment>
<evidence type="ECO:0000256" key="1">
    <source>
        <dbReference type="SAM" id="Coils"/>
    </source>
</evidence>
<feature type="region of interest" description="Disordered" evidence="2">
    <location>
        <begin position="1"/>
        <end position="36"/>
    </location>
</feature>
<dbReference type="AlphaFoldDB" id="A0A9K3KRU5"/>
<name>A0A9K3KRU5_9STRA</name>
<feature type="compositionally biased region" description="Basic and acidic residues" evidence="2">
    <location>
        <begin position="963"/>
        <end position="973"/>
    </location>
</feature>
<evidence type="ECO:0000256" key="2">
    <source>
        <dbReference type="SAM" id="MobiDB-lite"/>
    </source>
</evidence>
<keyword evidence="1" id="KW-0175">Coiled coil</keyword>
<protein>
    <submittedName>
        <fullName evidence="3">Uncharacterized protein</fullName>
    </submittedName>
</protein>
<evidence type="ECO:0000313" key="3">
    <source>
        <dbReference type="EMBL" id="KAG7348486.1"/>
    </source>
</evidence>
<feature type="region of interest" description="Disordered" evidence="2">
    <location>
        <begin position="739"/>
        <end position="791"/>
    </location>
</feature>
<feature type="compositionally biased region" description="Basic and acidic residues" evidence="2">
    <location>
        <begin position="780"/>
        <end position="791"/>
    </location>
</feature>
<dbReference type="Proteomes" id="UP000693970">
    <property type="component" value="Unassembled WGS sequence"/>
</dbReference>
<feature type="compositionally biased region" description="Polar residues" evidence="2">
    <location>
        <begin position="23"/>
        <end position="32"/>
    </location>
</feature>
<feature type="compositionally biased region" description="Basic and acidic residues" evidence="2">
    <location>
        <begin position="986"/>
        <end position="1009"/>
    </location>
</feature>
<dbReference type="EMBL" id="JAGRRH010000020">
    <property type="protein sequence ID" value="KAG7348486.1"/>
    <property type="molecule type" value="Genomic_DNA"/>
</dbReference>
<keyword evidence="4" id="KW-1185">Reference proteome</keyword>
<sequence length="1156" mass="130509">MSSTIVTNAARSGGRSALERRSNQPVHGTNTHSRNEIGHKKYHPMMVPGAQQHASGVSRKGVSSSFGSAGNAGRRAYVNQAVPSGAAVIATGNQMMLLRQKNASNVPAQNRHQSQLQKQQKMQQRNPAQENVGGISMLEVMQNLRMLEQQQVDARRKLLESQRVKAQENELQKQLHLLLEGKKFSNGQALGELDKYRDFLSFAARKLGDRKLSSSQLDADINEMHRRLDGGIKSARMMKVTGYMVDSILEAVKKKLQDFGLLKDKCSTILKNEVMKYEAAKEEEQHLRSSIHESQAEAQKWAELNKTSSAEVTKLEIDKSDLQMKEEEAKKELLGIRDEIKQEEERFSKIKEAKTEEAAVLRRQKEALFEEVSSLECTLESAESAYQSNKKEIFDLFVVEGWDSGAQDPGMIEVRMTEAKSAMENEFNTQRNAVLALERELQEMEKELESIENSTREKDGDSKRILTQVDKVKIAEEKRKQEATTVENQLAFERAEIQKLESSLEAMKGVQENEKQQQGNIEAATIAKQSELKSHLQSLQKEAKAFDQKLQADEAHFQKIDVPTLRHQLERIQEQADEAEAAYNNLDWKATPMDLATIDDSGNQISNLLQRYPQLHGVTTKYDPHKAFKAQIETALYDFKFQLRHSKPSHKRKSFLHYDPCDHTIPPDRSDFSVEGFKPEDLTDRKGFELSSEKPASRKNRLKSESRNIHTNNDVPPPEKRVRWEEDDDDIDYSVSSDWIAEPDESSSLQAQQRQEKTYSRKSSSQSSMKSTFVDSKMSNAHEKNSGELSGKLDRWGRKKMQSDTLKDSMILSNEPSSFGGTSVLEIVSQKNVGKEPIKKRKVSEGAFDKTSDDLHPDKDTVTEGILRDAKDGKRLKISDSDVGKWAREARKSSDRHSTVGREKEKRTSAKDRDNGLLFEKRSESTRGVEERSKKAKSPKNRDLKYHREKTTKPKTLGANSWKETKSRDEQHGGRCMGMSSSQSNKETKPSRDGTGKAKSSHELSKENEPLNGRKVSKVIEKGNITRDKKDDSRKRVKISSSSLAKGKTEENKSSRNGTRKTKSSNKVSKEKEKELRDKPAREGKPSKGDKGDPTCDKKDESRKRLKMSSSSLAKADERSRASMASKSRRSRKKAGSSTGMLQAGGGMDDDFGFNF</sequence>
<evidence type="ECO:0000313" key="4">
    <source>
        <dbReference type="Proteomes" id="UP000693970"/>
    </source>
</evidence>
<feature type="compositionally biased region" description="Basic and acidic residues" evidence="2">
    <location>
        <begin position="833"/>
        <end position="933"/>
    </location>
</feature>
<feature type="region of interest" description="Disordered" evidence="2">
    <location>
        <begin position="683"/>
        <end position="725"/>
    </location>
</feature>
<reference evidence="3" key="2">
    <citation type="submission" date="2021-04" db="EMBL/GenBank/DDBJ databases">
        <authorList>
            <person name="Podell S."/>
        </authorList>
    </citation>
    <scope>NUCLEOTIDE SEQUENCE</scope>
    <source>
        <strain evidence="3">Hildebrandi</strain>
    </source>
</reference>
<reference evidence="3" key="1">
    <citation type="journal article" date="2021" name="Sci. Rep.">
        <title>Diploid genomic architecture of Nitzschia inconspicua, an elite biomass production diatom.</title>
        <authorList>
            <person name="Oliver A."/>
            <person name="Podell S."/>
            <person name="Pinowska A."/>
            <person name="Traller J.C."/>
            <person name="Smith S.R."/>
            <person name="McClure R."/>
            <person name="Beliaev A."/>
            <person name="Bohutskyi P."/>
            <person name="Hill E.A."/>
            <person name="Rabines A."/>
            <person name="Zheng H."/>
            <person name="Allen L.Z."/>
            <person name="Kuo A."/>
            <person name="Grigoriev I.V."/>
            <person name="Allen A.E."/>
            <person name="Hazlebeck D."/>
            <person name="Allen E.E."/>
        </authorList>
    </citation>
    <scope>NUCLEOTIDE SEQUENCE</scope>
    <source>
        <strain evidence="3">Hildebrandi</strain>
    </source>
</reference>
<accession>A0A9K3KRU5</accession>
<proteinExistence type="predicted"/>
<gene>
    <name evidence="3" type="ORF">IV203_017191</name>
</gene>
<feature type="compositionally biased region" description="Low complexity" evidence="2">
    <location>
        <begin position="761"/>
        <end position="771"/>
    </location>
</feature>
<feature type="coiled-coil region" evidence="1">
    <location>
        <begin position="420"/>
        <end position="589"/>
    </location>
</feature>
<feature type="compositionally biased region" description="Basic and acidic residues" evidence="2">
    <location>
        <begin position="940"/>
        <end position="952"/>
    </location>
</feature>
<feature type="compositionally biased region" description="Basic and acidic residues" evidence="2">
    <location>
        <begin position="1018"/>
        <end position="1034"/>
    </location>
</feature>
<feature type="region of interest" description="Disordered" evidence="2">
    <location>
        <begin position="833"/>
        <end position="1156"/>
    </location>
</feature>
<feature type="compositionally biased region" description="Basic and acidic residues" evidence="2">
    <location>
        <begin position="1068"/>
        <end position="1103"/>
    </location>
</feature>
<feature type="region of interest" description="Disordered" evidence="2">
    <location>
        <begin position="109"/>
        <end position="128"/>
    </location>
</feature>
<organism evidence="3 4">
    <name type="scientific">Nitzschia inconspicua</name>
    <dbReference type="NCBI Taxonomy" id="303405"/>
    <lineage>
        <taxon>Eukaryota</taxon>
        <taxon>Sar</taxon>
        <taxon>Stramenopiles</taxon>
        <taxon>Ochrophyta</taxon>
        <taxon>Bacillariophyta</taxon>
        <taxon>Bacillariophyceae</taxon>
        <taxon>Bacillariophycidae</taxon>
        <taxon>Bacillariales</taxon>
        <taxon>Bacillariaceae</taxon>
        <taxon>Nitzschia</taxon>
    </lineage>
</organism>